<keyword evidence="1" id="KW-0732">Signal</keyword>
<name>A0ABQ1VKQ1_9RHOB</name>
<evidence type="ECO:0000313" key="2">
    <source>
        <dbReference type="EMBL" id="GGF76208.1"/>
    </source>
</evidence>
<evidence type="ECO:0000256" key="1">
    <source>
        <dbReference type="SAM" id="SignalP"/>
    </source>
</evidence>
<reference evidence="3" key="1">
    <citation type="journal article" date="2019" name="Int. J. Syst. Evol. Microbiol.">
        <title>The Global Catalogue of Microorganisms (GCM) 10K type strain sequencing project: providing services to taxonomists for standard genome sequencing and annotation.</title>
        <authorList>
            <consortium name="The Broad Institute Genomics Platform"/>
            <consortium name="The Broad Institute Genome Sequencing Center for Infectious Disease"/>
            <person name="Wu L."/>
            <person name="Ma J."/>
        </authorList>
    </citation>
    <scope>NUCLEOTIDE SEQUENCE [LARGE SCALE GENOMIC DNA]</scope>
    <source>
        <strain evidence="3">CGMCC 1.15419</strain>
    </source>
</reference>
<accession>A0ABQ1VKQ1</accession>
<protein>
    <recommendedName>
        <fullName evidence="4">LysM domain-containing protein</fullName>
    </recommendedName>
</protein>
<proteinExistence type="predicted"/>
<gene>
    <name evidence="2" type="ORF">GCM10011402_31200</name>
</gene>
<feature type="signal peptide" evidence="1">
    <location>
        <begin position="1"/>
        <end position="21"/>
    </location>
</feature>
<evidence type="ECO:0000313" key="3">
    <source>
        <dbReference type="Proteomes" id="UP000640509"/>
    </source>
</evidence>
<keyword evidence="3" id="KW-1185">Reference proteome</keyword>
<dbReference type="Proteomes" id="UP000640509">
    <property type="component" value="Unassembled WGS sequence"/>
</dbReference>
<evidence type="ECO:0008006" key="4">
    <source>
        <dbReference type="Google" id="ProtNLM"/>
    </source>
</evidence>
<dbReference type="EMBL" id="BMIV01000014">
    <property type="protein sequence ID" value="GGF76208.1"/>
    <property type="molecule type" value="Genomic_DNA"/>
</dbReference>
<dbReference type="RefSeq" id="WP_188716238.1">
    <property type="nucleotide sequence ID" value="NZ_BMIV01000014.1"/>
</dbReference>
<sequence>MRTIALVSALAAGLHTAPALAGDCPAAVPFEPQDRLADLAARCGVTAGAILRTNGVSDEAALRQAGAVAIPQQQDGDEANPRLLERAQQTLEDTAEQVEGMATRAREGASDFLSESELGRDLRDLGQSAGLLAAEDGEPGDVQLGAAALDGGRIRIAATGLAGDQPVTVVLVQGEETVPLQEMTTEPDGTLLAEIVRPETQPGTEMQLALQADGRRLATAALEQR</sequence>
<feature type="chain" id="PRO_5045597387" description="LysM domain-containing protein" evidence="1">
    <location>
        <begin position="22"/>
        <end position="225"/>
    </location>
</feature>
<comment type="caution">
    <text evidence="2">The sequence shown here is derived from an EMBL/GenBank/DDBJ whole genome shotgun (WGS) entry which is preliminary data.</text>
</comment>
<organism evidence="2 3">
    <name type="scientific">Paracoccus acridae</name>
    <dbReference type="NCBI Taxonomy" id="1795310"/>
    <lineage>
        <taxon>Bacteria</taxon>
        <taxon>Pseudomonadati</taxon>
        <taxon>Pseudomonadota</taxon>
        <taxon>Alphaproteobacteria</taxon>
        <taxon>Rhodobacterales</taxon>
        <taxon>Paracoccaceae</taxon>
        <taxon>Paracoccus</taxon>
    </lineage>
</organism>